<accession>A0AAD8HVY8</accession>
<sequence length="151" mass="17101">MSERKFEIKRKEIRQQKGRDDESFSLGESRFSGAGISISDSSISLPRRINRCTASLHAVADPEPSVSSIRRPLSLYDVLGVNRNASPVEIKSAYRSLAKLYHPDSSDGGDFIQIHKAYSTLSDPSARALYDLSQRARDRRQLRRWGTDQCW</sequence>
<organism evidence="3 4">
    <name type="scientific">Heracleum sosnowskyi</name>
    <dbReference type="NCBI Taxonomy" id="360622"/>
    <lineage>
        <taxon>Eukaryota</taxon>
        <taxon>Viridiplantae</taxon>
        <taxon>Streptophyta</taxon>
        <taxon>Embryophyta</taxon>
        <taxon>Tracheophyta</taxon>
        <taxon>Spermatophyta</taxon>
        <taxon>Magnoliopsida</taxon>
        <taxon>eudicotyledons</taxon>
        <taxon>Gunneridae</taxon>
        <taxon>Pentapetalae</taxon>
        <taxon>asterids</taxon>
        <taxon>campanulids</taxon>
        <taxon>Apiales</taxon>
        <taxon>Apiaceae</taxon>
        <taxon>Apioideae</taxon>
        <taxon>apioid superclade</taxon>
        <taxon>Tordylieae</taxon>
        <taxon>Tordyliinae</taxon>
        <taxon>Heracleum</taxon>
    </lineage>
</organism>
<dbReference type="PROSITE" id="PS50076">
    <property type="entry name" value="DNAJ_2"/>
    <property type="match status" value="1"/>
</dbReference>
<dbReference type="CDD" id="cd06257">
    <property type="entry name" value="DnaJ"/>
    <property type="match status" value="1"/>
</dbReference>
<evidence type="ECO:0000313" key="3">
    <source>
        <dbReference type="EMBL" id="KAK1373348.1"/>
    </source>
</evidence>
<proteinExistence type="predicted"/>
<feature type="compositionally biased region" description="Basic and acidic residues" evidence="1">
    <location>
        <begin position="1"/>
        <end position="22"/>
    </location>
</feature>
<dbReference type="InterPro" id="IPR001623">
    <property type="entry name" value="DnaJ_domain"/>
</dbReference>
<protein>
    <submittedName>
        <fullName evidence="3">Chaperone protein DnaJ</fullName>
    </submittedName>
</protein>
<keyword evidence="4" id="KW-1185">Reference proteome</keyword>
<reference evidence="3" key="2">
    <citation type="submission" date="2023-05" db="EMBL/GenBank/DDBJ databases">
        <authorList>
            <person name="Schelkunov M.I."/>
        </authorList>
    </citation>
    <scope>NUCLEOTIDE SEQUENCE</scope>
    <source>
        <strain evidence="3">Hsosn_3</strain>
        <tissue evidence="3">Leaf</tissue>
    </source>
</reference>
<dbReference type="InterPro" id="IPR036869">
    <property type="entry name" value="J_dom_sf"/>
</dbReference>
<dbReference type="Gene3D" id="1.10.287.110">
    <property type="entry name" value="DnaJ domain"/>
    <property type="match status" value="1"/>
</dbReference>
<dbReference type="Pfam" id="PF00226">
    <property type="entry name" value="DnaJ"/>
    <property type="match status" value="1"/>
</dbReference>
<name>A0AAD8HVY8_9APIA</name>
<comment type="caution">
    <text evidence="3">The sequence shown here is derived from an EMBL/GenBank/DDBJ whole genome shotgun (WGS) entry which is preliminary data.</text>
</comment>
<dbReference type="InterPro" id="IPR018253">
    <property type="entry name" value="DnaJ_domain_CS"/>
</dbReference>
<dbReference type="PROSITE" id="PS00636">
    <property type="entry name" value="DNAJ_1"/>
    <property type="match status" value="1"/>
</dbReference>
<evidence type="ECO:0000259" key="2">
    <source>
        <dbReference type="PROSITE" id="PS50076"/>
    </source>
</evidence>
<reference evidence="3" key="1">
    <citation type="submission" date="2023-02" db="EMBL/GenBank/DDBJ databases">
        <title>Genome of toxic invasive species Heracleum sosnowskyi carries increased number of genes despite the absence of recent whole-genome duplications.</title>
        <authorList>
            <person name="Schelkunov M."/>
            <person name="Shtratnikova V."/>
            <person name="Makarenko M."/>
            <person name="Klepikova A."/>
            <person name="Omelchenko D."/>
            <person name="Novikova G."/>
            <person name="Obukhova E."/>
            <person name="Bogdanov V."/>
            <person name="Penin A."/>
            <person name="Logacheva M."/>
        </authorList>
    </citation>
    <scope>NUCLEOTIDE SEQUENCE</scope>
    <source>
        <strain evidence="3">Hsosn_3</strain>
        <tissue evidence="3">Leaf</tissue>
    </source>
</reference>
<dbReference type="PANTHER" id="PTHR45432">
    <property type="entry name" value="CHAPERONE PROTEIN DNAJ 11, CHLOROPLASTIC-LIKE"/>
    <property type="match status" value="1"/>
</dbReference>
<dbReference type="PRINTS" id="PR00625">
    <property type="entry name" value="JDOMAIN"/>
</dbReference>
<dbReference type="AlphaFoldDB" id="A0AAD8HVY8"/>
<feature type="domain" description="J" evidence="2">
    <location>
        <begin position="74"/>
        <end position="134"/>
    </location>
</feature>
<dbReference type="SMART" id="SM00271">
    <property type="entry name" value="DnaJ"/>
    <property type="match status" value="1"/>
</dbReference>
<feature type="region of interest" description="Disordered" evidence="1">
    <location>
        <begin position="1"/>
        <end position="38"/>
    </location>
</feature>
<gene>
    <name evidence="3" type="ORF">POM88_029541</name>
</gene>
<evidence type="ECO:0000313" key="4">
    <source>
        <dbReference type="Proteomes" id="UP001237642"/>
    </source>
</evidence>
<dbReference type="PANTHER" id="PTHR45432:SF2">
    <property type="entry name" value="CHAPERONE PROTEIN DNAJ 11, CHLOROPLASTIC"/>
    <property type="match status" value="1"/>
</dbReference>
<dbReference type="Proteomes" id="UP001237642">
    <property type="component" value="Unassembled WGS sequence"/>
</dbReference>
<dbReference type="SUPFAM" id="SSF46565">
    <property type="entry name" value="Chaperone J-domain"/>
    <property type="match status" value="1"/>
</dbReference>
<evidence type="ECO:0000256" key="1">
    <source>
        <dbReference type="SAM" id="MobiDB-lite"/>
    </source>
</evidence>
<dbReference type="EMBL" id="JAUIZM010000007">
    <property type="protein sequence ID" value="KAK1373348.1"/>
    <property type="molecule type" value="Genomic_DNA"/>
</dbReference>